<organism evidence="1 2">
    <name type="scientific">Desulforamulus profundi</name>
    <dbReference type="NCBI Taxonomy" id="1383067"/>
    <lineage>
        <taxon>Bacteria</taxon>
        <taxon>Bacillati</taxon>
        <taxon>Bacillota</taxon>
        <taxon>Clostridia</taxon>
        <taxon>Eubacteriales</taxon>
        <taxon>Peptococcaceae</taxon>
        <taxon>Desulforamulus</taxon>
    </lineage>
</organism>
<evidence type="ECO:0000313" key="1">
    <source>
        <dbReference type="EMBL" id="PHJ39134.1"/>
    </source>
</evidence>
<proteinExistence type="predicted"/>
<dbReference type="Proteomes" id="UP000222564">
    <property type="component" value="Unassembled WGS sequence"/>
</dbReference>
<reference evidence="1 2" key="1">
    <citation type="submission" date="2013-09" db="EMBL/GenBank/DDBJ databases">
        <title>Biodegradation of hydrocarbons in the deep terrestrial subsurface : characterization of a microbial consortium composed of two Desulfotomaculum species originating from a deep geological formation.</title>
        <authorList>
            <person name="Aullo T."/>
            <person name="Berlendis S."/>
            <person name="Lascourreges J.-F."/>
            <person name="Dessort D."/>
            <person name="Saint-Laurent S."/>
            <person name="Schraauwers B."/>
            <person name="Mas J."/>
            <person name="Magot M."/>
            <person name="Ranchou-Peyruse A."/>
        </authorList>
    </citation>
    <scope>NUCLEOTIDE SEQUENCE [LARGE SCALE GENOMIC DNA]</scope>
    <source>
        <strain evidence="1 2">Bs107</strain>
    </source>
</reference>
<dbReference type="EMBL" id="AWQQ01000034">
    <property type="protein sequence ID" value="PHJ39134.1"/>
    <property type="molecule type" value="Genomic_DNA"/>
</dbReference>
<sequence>MAHDSSQETVMFKVQAEEVNQAREILLAVYAA</sequence>
<comment type="caution">
    <text evidence="1">The sequence shown here is derived from an EMBL/GenBank/DDBJ whole genome shotgun (WGS) entry which is preliminary data.</text>
</comment>
<gene>
    <name evidence="1" type="ORF">P378_05350</name>
</gene>
<name>A0A2C6MHB8_9FIRM</name>
<accession>A0A2C6MHB8</accession>
<keyword evidence="2" id="KW-1185">Reference proteome</keyword>
<protein>
    <submittedName>
        <fullName evidence="1">Uncharacterized protein</fullName>
    </submittedName>
</protein>
<evidence type="ECO:0000313" key="2">
    <source>
        <dbReference type="Proteomes" id="UP000222564"/>
    </source>
</evidence>
<dbReference type="AlphaFoldDB" id="A0A2C6MHB8"/>